<reference evidence="2" key="1">
    <citation type="submission" date="2017-07" db="EMBL/GenBank/DDBJ databases">
        <title>Taro Niue Genome Assembly and Annotation.</title>
        <authorList>
            <person name="Atibalentja N."/>
            <person name="Keating K."/>
            <person name="Fields C.J."/>
        </authorList>
    </citation>
    <scope>NUCLEOTIDE SEQUENCE</scope>
    <source>
        <strain evidence="2">Niue_2</strain>
        <tissue evidence="2">Leaf</tissue>
    </source>
</reference>
<keyword evidence="3" id="KW-1185">Reference proteome</keyword>
<dbReference type="EMBL" id="NMUH01000815">
    <property type="protein sequence ID" value="MQL85222.1"/>
    <property type="molecule type" value="Genomic_DNA"/>
</dbReference>
<proteinExistence type="predicted"/>
<name>A0A843UGY7_COLES</name>
<feature type="region of interest" description="Disordered" evidence="1">
    <location>
        <begin position="73"/>
        <end position="97"/>
    </location>
</feature>
<protein>
    <submittedName>
        <fullName evidence="2">Uncharacterized protein</fullName>
    </submittedName>
</protein>
<sequence length="222" mass="24232">MFKFLKGVVGGSGSGPKDLPYNIGEPYSSAWGSWTHHRGTSKEVMLKMDTLLLVAMVSSVFGRSSHLPYLEDDGEECAASNPGTDPPPPEGSASKAVGCATGTATLDCLDLEILLETRRMEGQDDISMWKVGSMPILSNIAPISYDIDVDPNVCGRKDSVNQNSWRKGVVVTQTLDWKLHAFDVLSEFDTNIESGTSPMLFNTLPEIVFGKYEIFMQMLTNS</sequence>
<dbReference type="Proteomes" id="UP000652761">
    <property type="component" value="Unassembled WGS sequence"/>
</dbReference>
<evidence type="ECO:0000313" key="3">
    <source>
        <dbReference type="Proteomes" id="UP000652761"/>
    </source>
</evidence>
<dbReference type="OrthoDB" id="447103at2759"/>
<comment type="caution">
    <text evidence="2">The sequence shown here is derived from an EMBL/GenBank/DDBJ whole genome shotgun (WGS) entry which is preliminary data.</text>
</comment>
<dbReference type="AlphaFoldDB" id="A0A843UGY7"/>
<evidence type="ECO:0000256" key="1">
    <source>
        <dbReference type="SAM" id="MobiDB-lite"/>
    </source>
</evidence>
<gene>
    <name evidence="2" type="ORF">Taro_017745</name>
</gene>
<accession>A0A843UGY7</accession>
<evidence type="ECO:0000313" key="2">
    <source>
        <dbReference type="EMBL" id="MQL85222.1"/>
    </source>
</evidence>
<organism evidence="2 3">
    <name type="scientific">Colocasia esculenta</name>
    <name type="common">Wild taro</name>
    <name type="synonym">Arum esculentum</name>
    <dbReference type="NCBI Taxonomy" id="4460"/>
    <lineage>
        <taxon>Eukaryota</taxon>
        <taxon>Viridiplantae</taxon>
        <taxon>Streptophyta</taxon>
        <taxon>Embryophyta</taxon>
        <taxon>Tracheophyta</taxon>
        <taxon>Spermatophyta</taxon>
        <taxon>Magnoliopsida</taxon>
        <taxon>Liliopsida</taxon>
        <taxon>Araceae</taxon>
        <taxon>Aroideae</taxon>
        <taxon>Colocasieae</taxon>
        <taxon>Colocasia</taxon>
    </lineage>
</organism>